<comment type="caution">
    <text evidence="1">The sequence shown here is derived from an EMBL/GenBank/DDBJ whole genome shotgun (WGS) entry which is preliminary data.</text>
</comment>
<accession>A0A9Q1HKV8</accession>
<evidence type="ECO:0000313" key="2">
    <source>
        <dbReference type="Proteomes" id="UP001152320"/>
    </source>
</evidence>
<gene>
    <name evidence="1" type="ORF">HOLleu_02444</name>
</gene>
<dbReference type="EMBL" id="JAIZAY010000001">
    <property type="protein sequence ID" value="KAJ8049620.1"/>
    <property type="molecule type" value="Genomic_DNA"/>
</dbReference>
<organism evidence="1 2">
    <name type="scientific">Holothuria leucospilota</name>
    <name type="common">Black long sea cucumber</name>
    <name type="synonym">Mertensiothuria leucospilota</name>
    <dbReference type="NCBI Taxonomy" id="206669"/>
    <lineage>
        <taxon>Eukaryota</taxon>
        <taxon>Metazoa</taxon>
        <taxon>Echinodermata</taxon>
        <taxon>Eleutherozoa</taxon>
        <taxon>Echinozoa</taxon>
        <taxon>Holothuroidea</taxon>
        <taxon>Aspidochirotacea</taxon>
        <taxon>Aspidochirotida</taxon>
        <taxon>Holothuriidae</taxon>
        <taxon>Holothuria</taxon>
    </lineage>
</organism>
<sequence length="106" mass="11685">MKFKRVPFGNNSSSFLLNATIKHHLAGSGIALTELEENLYVDDLLTGDDVEEEVCKLFRQSKTIMNRAGMSFAKGASSSKMVTQTLFKEFGSKHLDVDSVKILGLT</sequence>
<keyword evidence="2" id="KW-1185">Reference proteome</keyword>
<dbReference type="Proteomes" id="UP001152320">
    <property type="component" value="Chromosome 1"/>
</dbReference>
<protein>
    <submittedName>
        <fullName evidence="1">Uncharacterized protein</fullName>
    </submittedName>
</protein>
<dbReference type="AlphaFoldDB" id="A0A9Q1HKV8"/>
<reference evidence="1" key="1">
    <citation type="submission" date="2021-10" db="EMBL/GenBank/DDBJ databases">
        <title>Tropical sea cucumber genome reveals ecological adaptation and Cuvierian tubules defense mechanism.</title>
        <authorList>
            <person name="Chen T."/>
        </authorList>
    </citation>
    <scope>NUCLEOTIDE SEQUENCE</scope>
    <source>
        <strain evidence="1">Nanhai2018</strain>
        <tissue evidence="1">Muscle</tissue>
    </source>
</reference>
<dbReference type="OrthoDB" id="8047409at2759"/>
<name>A0A9Q1HKV8_HOLLE</name>
<proteinExistence type="predicted"/>
<evidence type="ECO:0000313" key="1">
    <source>
        <dbReference type="EMBL" id="KAJ8049620.1"/>
    </source>
</evidence>